<dbReference type="PANTHER" id="PTHR11552:SF219">
    <property type="entry name" value="GLUCOSE-METHANOL-CHOLINE OXIDOREDUCTASE N-TERMINAL DOMAIN-CONTAINING PROTEIN"/>
    <property type="match status" value="1"/>
</dbReference>
<keyword evidence="5" id="KW-1185">Reference proteome</keyword>
<dbReference type="Proteomes" id="UP000193689">
    <property type="component" value="Unassembled WGS sequence"/>
</dbReference>
<dbReference type="SUPFAM" id="SSF54373">
    <property type="entry name" value="FAD-linked reductases, C-terminal domain"/>
    <property type="match status" value="1"/>
</dbReference>
<dbReference type="InterPro" id="IPR036188">
    <property type="entry name" value="FAD/NAD-bd_sf"/>
</dbReference>
<dbReference type="OrthoDB" id="269227at2759"/>
<dbReference type="Pfam" id="PF05199">
    <property type="entry name" value="GMC_oxred_C"/>
    <property type="match status" value="1"/>
</dbReference>
<dbReference type="InParanoid" id="A0A1Y2DRD5"/>
<dbReference type="Gene3D" id="3.30.560.10">
    <property type="entry name" value="Glucose Oxidase, domain 3"/>
    <property type="match status" value="1"/>
</dbReference>
<dbReference type="PROSITE" id="PS00624">
    <property type="entry name" value="GMC_OXRED_2"/>
    <property type="match status" value="1"/>
</dbReference>
<dbReference type="EMBL" id="MCFJ01000010">
    <property type="protein sequence ID" value="ORY61749.1"/>
    <property type="molecule type" value="Genomic_DNA"/>
</dbReference>
<reference evidence="4 5" key="1">
    <citation type="submission" date="2016-07" db="EMBL/GenBank/DDBJ databases">
        <title>Pervasive Adenine N6-methylation of Active Genes in Fungi.</title>
        <authorList>
            <consortium name="DOE Joint Genome Institute"/>
            <person name="Mondo S.J."/>
            <person name="Dannebaum R.O."/>
            <person name="Kuo R.C."/>
            <person name="Labutti K."/>
            <person name="Haridas S."/>
            <person name="Kuo A."/>
            <person name="Salamov A."/>
            <person name="Ahrendt S.R."/>
            <person name="Lipzen A."/>
            <person name="Sullivan W."/>
            <person name="Andreopoulos W.B."/>
            <person name="Clum A."/>
            <person name="Lindquist E."/>
            <person name="Daum C."/>
            <person name="Ramamoorthy G.K."/>
            <person name="Gryganskyi A."/>
            <person name="Culley D."/>
            <person name="Magnuson J.K."/>
            <person name="James T.Y."/>
            <person name="O'Malley M.A."/>
            <person name="Stajich J.E."/>
            <person name="Spatafora J.W."/>
            <person name="Visel A."/>
            <person name="Grigoriev I.V."/>
        </authorList>
    </citation>
    <scope>NUCLEOTIDE SEQUENCE [LARGE SCALE GENOMIC DNA]</scope>
    <source>
        <strain evidence="4 5">CBS 129021</strain>
    </source>
</reference>
<feature type="active site" description="Proton acceptor" evidence="2">
    <location>
        <position position="402"/>
    </location>
</feature>
<comment type="caution">
    <text evidence="4">The sequence shown here is derived from an EMBL/GenBank/DDBJ whole genome shotgun (WGS) entry which is preliminary data.</text>
</comment>
<feature type="domain" description="Glucose-methanol-choline oxidoreductase N-terminal" evidence="3">
    <location>
        <begin position="115"/>
        <end position="129"/>
    </location>
</feature>
<dbReference type="SUPFAM" id="SSF51905">
    <property type="entry name" value="FAD/NAD(P)-binding domain"/>
    <property type="match status" value="1"/>
</dbReference>
<dbReference type="RefSeq" id="XP_040713826.1">
    <property type="nucleotide sequence ID" value="XM_040863036.1"/>
</dbReference>
<accession>A0A1Y2DRD5</accession>
<dbReference type="PANTHER" id="PTHR11552">
    <property type="entry name" value="GLUCOSE-METHANOL-CHOLINE GMC OXIDOREDUCTASE"/>
    <property type="match status" value="1"/>
</dbReference>
<evidence type="ECO:0000313" key="4">
    <source>
        <dbReference type="EMBL" id="ORY61749.1"/>
    </source>
</evidence>
<dbReference type="Gene3D" id="3.50.50.60">
    <property type="entry name" value="FAD/NAD(P)-binding domain"/>
    <property type="match status" value="1"/>
</dbReference>
<feature type="active site" description="Proton donor" evidence="2">
    <location>
        <position position="359"/>
    </location>
</feature>
<comment type="similarity">
    <text evidence="1">Belongs to the GMC oxidoreductase family.</text>
</comment>
<evidence type="ECO:0000256" key="1">
    <source>
        <dbReference type="ARBA" id="ARBA00010790"/>
    </source>
</evidence>
<organism evidence="4 5">
    <name type="scientific">Pseudomassariella vexata</name>
    <dbReference type="NCBI Taxonomy" id="1141098"/>
    <lineage>
        <taxon>Eukaryota</taxon>
        <taxon>Fungi</taxon>
        <taxon>Dikarya</taxon>
        <taxon>Ascomycota</taxon>
        <taxon>Pezizomycotina</taxon>
        <taxon>Sordariomycetes</taxon>
        <taxon>Xylariomycetidae</taxon>
        <taxon>Amphisphaeriales</taxon>
        <taxon>Pseudomassariaceae</taxon>
        <taxon>Pseudomassariella</taxon>
    </lineage>
</organism>
<dbReference type="GO" id="GO:0050660">
    <property type="term" value="F:flavin adenine dinucleotide binding"/>
    <property type="evidence" value="ECO:0007669"/>
    <property type="project" value="InterPro"/>
</dbReference>
<evidence type="ECO:0000313" key="5">
    <source>
        <dbReference type="Proteomes" id="UP000193689"/>
    </source>
</evidence>
<protein>
    <recommendedName>
        <fullName evidence="3">Glucose-methanol-choline oxidoreductase N-terminal domain-containing protein</fullName>
    </recommendedName>
</protein>
<dbReference type="InterPro" id="IPR007867">
    <property type="entry name" value="GMC_OxRtase_C"/>
</dbReference>
<gene>
    <name evidence="4" type="ORF">BCR38DRAFT_476408</name>
</gene>
<dbReference type="AlphaFoldDB" id="A0A1Y2DRD5"/>
<sequence length="425" mass="47351">MWPFDASRRNRWLRRRFPIETDLNCPTGPASGYFYLDYTIDEDGYRHSAYKAYLPKEVALARQARLTVCTGVVASRLELDVDRRIATGVYIKPAGSRREVEFIVKARREVIICSGAIGSPQLLMLSGIGNAAHLKSQGIAVKHNLPGVGTHLSDHHGFPIMMQLPMAESLHRMETSWWYAVWQIVLFIWNRTGWMKSGTTTSTIYINTLNLDPETSTFSPGPGDPELDGSLPENIPDLEIMVIPAGAIVGKNPGLPLFTLYACLIQPSAHGSIELASRDPEESPKVHYKVLEDAHDLVVTRRALRFTLNLAEHFMETSGYQHPVKLFHAPNADTGRSWRDLDDDQLDSFARGCIQSVLHLGCSCRMANEENGGVVDDQLRVYGFSNLRIADASIFPKIPAAHTMAPVYMVAERCAQFVKSAWATV</sequence>
<dbReference type="InterPro" id="IPR000172">
    <property type="entry name" value="GMC_OxRdtase_N"/>
</dbReference>
<evidence type="ECO:0000259" key="3">
    <source>
        <dbReference type="PROSITE" id="PS00624"/>
    </source>
</evidence>
<dbReference type="InterPro" id="IPR012132">
    <property type="entry name" value="GMC_OxRdtase"/>
</dbReference>
<dbReference type="STRING" id="1141098.A0A1Y2DRD5"/>
<evidence type="ECO:0000256" key="2">
    <source>
        <dbReference type="PIRSR" id="PIRSR000137-1"/>
    </source>
</evidence>
<name>A0A1Y2DRD5_9PEZI</name>
<proteinExistence type="inferred from homology"/>
<dbReference type="GeneID" id="63779248"/>
<dbReference type="PIRSF" id="PIRSF000137">
    <property type="entry name" value="Alcohol_oxidase"/>
    <property type="match status" value="1"/>
</dbReference>
<dbReference type="Pfam" id="PF00732">
    <property type="entry name" value="GMC_oxred_N"/>
    <property type="match status" value="1"/>
</dbReference>
<dbReference type="GO" id="GO:0016614">
    <property type="term" value="F:oxidoreductase activity, acting on CH-OH group of donors"/>
    <property type="evidence" value="ECO:0007669"/>
    <property type="project" value="InterPro"/>
</dbReference>